<feature type="domain" description="D-isomer specific 2-hydroxyacid dehydrogenase catalytic" evidence="6">
    <location>
        <begin position="18"/>
        <end position="315"/>
    </location>
</feature>
<evidence type="ECO:0000256" key="5">
    <source>
        <dbReference type="RuleBase" id="RU003719"/>
    </source>
</evidence>
<comment type="similarity">
    <text evidence="1 5">Belongs to the D-isomer specific 2-hydroxyacid dehydrogenase family.</text>
</comment>
<evidence type="ECO:0000256" key="2">
    <source>
        <dbReference type="ARBA" id="ARBA00022605"/>
    </source>
</evidence>
<dbReference type="OrthoDB" id="9805416at2"/>
<keyword evidence="2" id="KW-0028">Amino-acid biosynthesis</keyword>
<dbReference type="InterPro" id="IPR006140">
    <property type="entry name" value="D-isomer_DH_NAD-bd"/>
</dbReference>
<dbReference type="InterPro" id="IPR029753">
    <property type="entry name" value="D-isomer_DH_CS"/>
</dbReference>
<dbReference type="RefSeq" id="WP_072854709.1">
    <property type="nucleotide sequence ID" value="NZ_FQVI01000041.1"/>
</dbReference>
<dbReference type="SUPFAM" id="SSF51735">
    <property type="entry name" value="NAD(P)-binding Rossmann-fold domains"/>
    <property type="match status" value="1"/>
</dbReference>
<organism evidence="8 9">
    <name type="scientific">Lactonifactor longoviformis DSM 17459</name>
    <dbReference type="NCBI Taxonomy" id="1122155"/>
    <lineage>
        <taxon>Bacteria</taxon>
        <taxon>Bacillati</taxon>
        <taxon>Bacillota</taxon>
        <taxon>Clostridia</taxon>
        <taxon>Eubacteriales</taxon>
        <taxon>Clostridiaceae</taxon>
        <taxon>Lactonifactor</taxon>
    </lineage>
</organism>
<dbReference type="Gene3D" id="3.40.50.720">
    <property type="entry name" value="NAD(P)-binding Rossmann-like Domain"/>
    <property type="match status" value="2"/>
</dbReference>
<dbReference type="Pfam" id="PF02826">
    <property type="entry name" value="2-Hacid_dh_C"/>
    <property type="match status" value="1"/>
</dbReference>
<evidence type="ECO:0000259" key="6">
    <source>
        <dbReference type="Pfam" id="PF00389"/>
    </source>
</evidence>
<dbReference type="STRING" id="1122155.SAMN02745158_04185"/>
<dbReference type="GO" id="GO:0004617">
    <property type="term" value="F:phosphoglycerate dehydrogenase activity"/>
    <property type="evidence" value="ECO:0007669"/>
    <property type="project" value="UniProtKB-ARBA"/>
</dbReference>
<dbReference type="Pfam" id="PF00389">
    <property type="entry name" value="2-Hacid_dh"/>
    <property type="match status" value="1"/>
</dbReference>
<gene>
    <name evidence="8" type="ORF">SAMN02745158_04185</name>
</gene>
<dbReference type="PANTHER" id="PTHR42789">
    <property type="entry name" value="D-ISOMER SPECIFIC 2-HYDROXYACID DEHYDROGENASE FAMILY PROTEIN (AFU_ORTHOLOGUE AFUA_6G10090)"/>
    <property type="match status" value="1"/>
</dbReference>
<keyword evidence="3 5" id="KW-0560">Oxidoreductase</keyword>
<dbReference type="PROSITE" id="PS00670">
    <property type="entry name" value="D_2_HYDROXYACID_DH_2"/>
    <property type="match status" value="1"/>
</dbReference>
<evidence type="ECO:0000313" key="8">
    <source>
        <dbReference type="EMBL" id="SHF54991.1"/>
    </source>
</evidence>
<dbReference type="GO" id="GO:0051287">
    <property type="term" value="F:NAD binding"/>
    <property type="evidence" value="ECO:0007669"/>
    <property type="project" value="InterPro"/>
</dbReference>
<dbReference type="Proteomes" id="UP000184245">
    <property type="component" value="Unassembled WGS sequence"/>
</dbReference>
<feature type="domain" description="D-isomer specific 2-hydroxyacid dehydrogenase NAD-binding" evidence="7">
    <location>
        <begin position="112"/>
        <end position="284"/>
    </location>
</feature>
<evidence type="ECO:0000256" key="1">
    <source>
        <dbReference type="ARBA" id="ARBA00005854"/>
    </source>
</evidence>
<dbReference type="EMBL" id="FQVI01000041">
    <property type="protein sequence ID" value="SHF54991.1"/>
    <property type="molecule type" value="Genomic_DNA"/>
</dbReference>
<reference evidence="8 9" key="1">
    <citation type="submission" date="2016-11" db="EMBL/GenBank/DDBJ databases">
        <authorList>
            <person name="Jaros S."/>
            <person name="Januszkiewicz K."/>
            <person name="Wedrychowicz H."/>
        </authorList>
    </citation>
    <scope>NUCLEOTIDE SEQUENCE [LARGE SCALE GENOMIC DNA]</scope>
    <source>
        <strain evidence="8 9">DSM 17459</strain>
    </source>
</reference>
<dbReference type="AlphaFoldDB" id="A0A1M5CJW4"/>
<sequence>MKILVTPTSLQPGKNEKILKPLREFADELVFNPLGRPLEEEELIKALEGCDGYIAGLDSITARVLEASPQLKAISRYGAGYDRVDIEAAKNKQVIVTNTPGVNAEAVGELTFALLLSIARNIPHLNHKLKGGEWVRSNGIELKGKTLGIIGLGAIGKVVARCGQGFCMKVMAYDPFINEEYCACNQIKVSTFEEVIEQADVISLHMPLTAVTRHLLNKEVFDKMKDEAIIINASRGGLINEDDAYEALKSGKLKGLGLDAFEVEPPGDSKLFEFPTVIATPHTGAHTREAIENMAKAAIQNLIDVLTGKENPNIVSR</sequence>
<accession>A0A1M5CJW4</accession>
<dbReference type="InterPro" id="IPR029752">
    <property type="entry name" value="D-isomer_DH_CS1"/>
</dbReference>
<keyword evidence="4" id="KW-0520">NAD</keyword>
<dbReference type="CDD" id="cd12172">
    <property type="entry name" value="PGDH_like_2"/>
    <property type="match status" value="1"/>
</dbReference>
<evidence type="ECO:0000256" key="3">
    <source>
        <dbReference type="ARBA" id="ARBA00023002"/>
    </source>
</evidence>
<dbReference type="SUPFAM" id="SSF52283">
    <property type="entry name" value="Formate/glycerate dehydrogenase catalytic domain-like"/>
    <property type="match status" value="1"/>
</dbReference>
<evidence type="ECO:0000259" key="7">
    <source>
        <dbReference type="Pfam" id="PF02826"/>
    </source>
</evidence>
<keyword evidence="9" id="KW-1185">Reference proteome</keyword>
<dbReference type="GO" id="GO:0047545">
    <property type="term" value="F:(S)-2-hydroxyglutarate dehydrogenase activity"/>
    <property type="evidence" value="ECO:0007669"/>
    <property type="project" value="UniProtKB-ARBA"/>
</dbReference>
<dbReference type="InterPro" id="IPR006139">
    <property type="entry name" value="D-isomer_2_OHA_DH_cat_dom"/>
</dbReference>
<dbReference type="InterPro" id="IPR050857">
    <property type="entry name" value="D-2-hydroxyacid_DH"/>
</dbReference>
<dbReference type="GO" id="GO:0006564">
    <property type="term" value="P:L-serine biosynthetic process"/>
    <property type="evidence" value="ECO:0007669"/>
    <property type="project" value="UniProtKB-ARBA"/>
</dbReference>
<dbReference type="FunFam" id="3.40.50.720:FF:000041">
    <property type="entry name" value="D-3-phosphoglycerate dehydrogenase"/>
    <property type="match status" value="1"/>
</dbReference>
<dbReference type="PROSITE" id="PS00065">
    <property type="entry name" value="D_2_HYDROXYACID_DH_1"/>
    <property type="match status" value="1"/>
</dbReference>
<dbReference type="InterPro" id="IPR036291">
    <property type="entry name" value="NAD(P)-bd_dom_sf"/>
</dbReference>
<evidence type="ECO:0000313" key="9">
    <source>
        <dbReference type="Proteomes" id="UP000184245"/>
    </source>
</evidence>
<dbReference type="PANTHER" id="PTHR42789:SF1">
    <property type="entry name" value="D-ISOMER SPECIFIC 2-HYDROXYACID DEHYDROGENASE FAMILY PROTEIN (AFU_ORTHOLOGUE AFUA_6G10090)"/>
    <property type="match status" value="1"/>
</dbReference>
<proteinExistence type="inferred from homology"/>
<protein>
    <submittedName>
        <fullName evidence="8">D-3-phosphoglycerate dehydrogenase</fullName>
    </submittedName>
</protein>
<name>A0A1M5CJW4_9CLOT</name>
<evidence type="ECO:0000256" key="4">
    <source>
        <dbReference type="ARBA" id="ARBA00023027"/>
    </source>
</evidence>